<dbReference type="Gene3D" id="3.10.450.50">
    <property type="match status" value="1"/>
</dbReference>
<accession>I3VIM4</accession>
<name>I3VIM4_9BACT</name>
<sequence>MPDTGGNVTSENSDIRELLDKQACAEVLTRYCRALDWLDGEALKKVFAADAHIDYGFFRGRGDAFIPAVMEIEHSFERRWHFVANAIIQVNSDTAEAESYGLAAAVSTKEGRTTTHVFGGRYLDRLARRDGQWLITWRQYVLDWQQTIEADTPADAVPGLLLSTGFNPAHPLYRKL</sequence>
<dbReference type="EMBL" id="JQ970528">
    <property type="protein sequence ID" value="AFK79230.1"/>
    <property type="molecule type" value="Genomic_DNA"/>
</dbReference>
<dbReference type="CDD" id="cd00531">
    <property type="entry name" value="NTF2_like"/>
    <property type="match status" value="1"/>
</dbReference>
<dbReference type="SUPFAM" id="SSF54427">
    <property type="entry name" value="NTF2-like"/>
    <property type="match status" value="1"/>
</dbReference>
<dbReference type="InterPro" id="IPR032710">
    <property type="entry name" value="NTF2-like_dom_sf"/>
</dbReference>
<dbReference type="InterPro" id="IPR037401">
    <property type="entry name" value="SnoaL-like"/>
</dbReference>
<feature type="domain" description="SnoaL-like" evidence="1">
    <location>
        <begin position="16"/>
        <end position="137"/>
    </location>
</feature>
<dbReference type="AlphaFoldDB" id="I3VIM4"/>
<evidence type="ECO:0000313" key="2">
    <source>
        <dbReference type="EMBL" id="AFK79230.1"/>
    </source>
</evidence>
<reference evidence="2" key="1">
    <citation type="submission" date="2012-04" db="EMBL/GenBank/DDBJ databases">
        <title>Characterization of mineral phosphate solubilization trait from soil metagenome.</title>
        <authorList>
            <person name="Chhabra S."/>
            <person name="Brazil D."/>
            <person name="Morrissey J."/>
            <person name="Burke J."/>
            <person name="O'Gara F."/>
            <person name="Dowling D."/>
        </authorList>
    </citation>
    <scope>NUCLEOTIDE SEQUENCE</scope>
</reference>
<organism evidence="2">
    <name type="scientific">uncultured bacterium F41-01</name>
    <dbReference type="NCBI Taxonomy" id="1191437"/>
    <lineage>
        <taxon>Bacteria</taxon>
        <taxon>environmental samples</taxon>
    </lineage>
</organism>
<protein>
    <submittedName>
        <fullName evidence="2">Uncharacterized protein y4vh</fullName>
    </submittedName>
</protein>
<proteinExistence type="predicted"/>
<evidence type="ECO:0000259" key="1">
    <source>
        <dbReference type="Pfam" id="PF13577"/>
    </source>
</evidence>
<dbReference type="Pfam" id="PF13577">
    <property type="entry name" value="SnoaL_4"/>
    <property type="match status" value="1"/>
</dbReference>